<feature type="region of interest" description="Disordered" evidence="1">
    <location>
        <begin position="988"/>
        <end position="1111"/>
    </location>
</feature>
<feature type="compositionally biased region" description="Polar residues" evidence="1">
    <location>
        <begin position="1007"/>
        <end position="1017"/>
    </location>
</feature>
<comment type="caution">
    <text evidence="3">The sequence shown here is derived from an EMBL/GenBank/DDBJ whole genome shotgun (WGS) entry which is preliminary data.</text>
</comment>
<feature type="compositionally biased region" description="Basic and acidic residues" evidence="1">
    <location>
        <begin position="251"/>
        <end position="264"/>
    </location>
</feature>
<proteinExistence type="predicted"/>
<dbReference type="GO" id="GO:0048188">
    <property type="term" value="C:Set1C/COMPASS complex"/>
    <property type="evidence" value="ECO:0007669"/>
    <property type="project" value="TreeGrafter"/>
</dbReference>
<name>A0AAN8PTP9_POLSC</name>
<organism evidence="3 4">
    <name type="scientific">Polyplax serrata</name>
    <name type="common">Common mouse louse</name>
    <dbReference type="NCBI Taxonomy" id="468196"/>
    <lineage>
        <taxon>Eukaryota</taxon>
        <taxon>Metazoa</taxon>
        <taxon>Ecdysozoa</taxon>
        <taxon>Arthropoda</taxon>
        <taxon>Hexapoda</taxon>
        <taxon>Insecta</taxon>
        <taxon>Pterygota</taxon>
        <taxon>Neoptera</taxon>
        <taxon>Paraneoptera</taxon>
        <taxon>Psocodea</taxon>
        <taxon>Troctomorpha</taxon>
        <taxon>Phthiraptera</taxon>
        <taxon>Anoplura</taxon>
        <taxon>Polyplacidae</taxon>
        <taxon>Polyplax</taxon>
    </lineage>
</organism>
<dbReference type="PANTHER" id="PTHR31532">
    <property type="entry name" value="BIORIENTATION OF CHROMOSOMES IN CELL DIVISION 1 FAMILY MEMBER"/>
    <property type="match status" value="1"/>
</dbReference>
<feature type="compositionally biased region" description="Basic and acidic residues" evidence="1">
    <location>
        <begin position="336"/>
        <end position="360"/>
    </location>
</feature>
<evidence type="ECO:0000256" key="1">
    <source>
        <dbReference type="SAM" id="MobiDB-lite"/>
    </source>
</evidence>
<evidence type="ECO:0000313" key="4">
    <source>
        <dbReference type="Proteomes" id="UP001372834"/>
    </source>
</evidence>
<dbReference type="EMBL" id="JAWJWE010000006">
    <property type="protein sequence ID" value="KAK6633034.1"/>
    <property type="molecule type" value="Genomic_DNA"/>
</dbReference>
<feature type="compositionally biased region" description="Basic and acidic residues" evidence="1">
    <location>
        <begin position="376"/>
        <end position="496"/>
    </location>
</feature>
<gene>
    <name evidence="3" type="ORF">RUM43_012777</name>
</gene>
<dbReference type="Proteomes" id="UP001372834">
    <property type="component" value="Unassembled WGS sequence"/>
</dbReference>
<dbReference type="GO" id="GO:0031297">
    <property type="term" value="P:replication fork processing"/>
    <property type="evidence" value="ECO:0007669"/>
    <property type="project" value="TreeGrafter"/>
</dbReference>
<dbReference type="Pfam" id="PF05205">
    <property type="entry name" value="COMPASS-Shg1"/>
    <property type="match status" value="1"/>
</dbReference>
<protein>
    <recommendedName>
        <fullName evidence="2">BOD1/SHG1 domain-containing protein</fullName>
    </recommendedName>
</protein>
<feature type="compositionally biased region" description="Basic and acidic residues" evidence="1">
    <location>
        <begin position="521"/>
        <end position="605"/>
    </location>
</feature>
<feature type="compositionally biased region" description="Polar residues" evidence="1">
    <location>
        <begin position="291"/>
        <end position="302"/>
    </location>
</feature>
<feature type="compositionally biased region" description="Basic and acidic residues" evidence="1">
    <location>
        <begin position="309"/>
        <end position="326"/>
    </location>
</feature>
<dbReference type="PANTHER" id="PTHR31532:SF10">
    <property type="entry name" value="BIORIENTATION OF CHROMOSOMES IN CELL DIVISION PROTEIN 1-LIKE 1"/>
    <property type="match status" value="1"/>
</dbReference>
<accession>A0AAN8PTP9</accession>
<sequence length="1129" mass="130308">MDVGVHSYPHGDSILIDKIVNEFLSQGKFDKLRKECMSDADTKPAYQNLQQRVESTVTQFLKKQVWRPDLNKNQLRDTLRKHILDSNFFDAGINRIVDQVVNPNVLATLFLPEVEEVVYSYLSIPRPLDKSQKKASSLNDFDKFKGDSENDIKGYDTNITCAQDRLDLEQSTNRTYGSNKFNELYSGTISDDMKIEDGGGGRTPKIQAEHEIKTEPEDVKGEEVASTEVLGSVSKIELPSDDSQESLSRIGVEKLHITESERPQSVDSDDSTPLEINEKSMSESKDSEDSIMNQMSPISQGRLTPDLLDEPKPEVKEEKVEVDKRPLTFIGRIPKLKREDSDSSKSWKKEESAKCDKIDGKNIYSSDESDSSKSCGKSDSDDKKSKEKKEGDKKSIRDDKSRRDDSEKRRRDEDRHKNSKNRDKEKDRDRDKERDRERERDRDKDRGRERDRDREKERDRDRDRDRERDKERSRDDRYKESSSKDRKRDRSRDRISGVKKSSSSSSSSRDKSMSRHKSSHQSKDRHRDAKSKEGSHEKKRKDEEKKKNKSTDDHSKERNRKDDRRSTDRDSNERDRSSGSRSQGENHKRERENKVEENQSQKTQKEEEEAEADVGLMQRSEEVVIEMDDDWVPEDEEIVLVNEEWMCAGDVQELDVGPLEAAQVFIRKKKPSEIRSEKNLEKALNISELLQAGALTRVNFPKLTDDFYVKFNSTGFKYFEEWEQCKLDCEEEFKEFVDEAENNLDLISDDDNEDHAKCGFDFEEENVRTISNLMAGLGNFRHGLTFDPSTSEFYSWTNNKFYQRFRKKNERRWWSKTDRTESEESIKENINRVKRSCGDFDSQKEKNKENMAREAKKALHLKLLSRYKRRAIRQGKQRRKNRRKALYEGIKEVNENPNTFGKAQSENGRVFAVGDTQATFLGSNLSGQMGRGESRRDRLVNKLHRNLVESGATPPETPDVGADGHCQRVCENMLEVNPVGLVAVLPDSPEDIKNLDGQKKKKDAMLASSTHRSSQNLADGEGEHSVKVPSFHQKCQLPLSPESDDCNPNGITFKEGSKSKRMLKLEPNEGPVPKKQQRRSYSQKYDSQDLYKPRPVLNSSRTRARGDKKVENENLDLTAVANTTNAVTK</sequence>
<feature type="domain" description="BOD1/SHG1" evidence="2">
    <location>
        <begin position="18"/>
        <end position="105"/>
    </location>
</feature>
<feature type="region of interest" description="Disordered" evidence="1">
    <location>
        <begin position="232"/>
        <end position="616"/>
    </location>
</feature>
<evidence type="ECO:0000313" key="3">
    <source>
        <dbReference type="EMBL" id="KAK6633034.1"/>
    </source>
</evidence>
<reference evidence="3 4" key="1">
    <citation type="submission" date="2023-10" db="EMBL/GenBank/DDBJ databases">
        <title>Genomes of two closely related lineages of the louse Polyplax serrata with different host specificities.</title>
        <authorList>
            <person name="Martinu J."/>
            <person name="Tarabai H."/>
            <person name="Stefka J."/>
            <person name="Hypsa V."/>
        </authorList>
    </citation>
    <scope>NUCLEOTIDE SEQUENCE [LARGE SCALE GENOMIC DNA]</scope>
    <source>
        <strain evidence="3">HR10_N</strain>
    </source>
</reference>
<feature type="compositionally biased region" description="Basic and acidic residues" evidence="1">
    <location>
        <begin position="276"/>
        <end position="288"/>
    </location>
</feature>
<feature type="compositionally biased region" description="Basic and acidic residues" evidence="1">
    <location>
        <begin position="1055"/>
        <end position="1067"/>
    </location>
</feature>
<dbReference type="InterPro" id="IPR055264">
    <property type="entry name" value="BOD1/SHG1_dom"/>
</dbReference>
<evidence type="ECO:0000259" key="2">
    <source>
        <dbReference type="Pfam" id="PF05205"/>
    </source>
</evidence>
<dbReference type="AlphaFoldDB" id="A0AAN8PTP9"/>